<evidence type="ECO:0000256" key="1">
    <source>
        <dbReference type="SAM" id="SignalP"/>
    </source>
</evidence>
<dbReference type="Gramene" id="KQJ91033">
    <property type="protein sequence ID" value="KQJ91033"/>
    <property type="gene ID" value="BRADI_4g35214v3"/>
</dbReference>
<organism evidence="2">
    <name type="scientific">Brachypodium distachyon</name>
    <name type="common">Purple false brome</name>
    <name type="synonym">Trachynia distachya</name>
    <dbReference type="NCBI Taxonomy" id="15368"/>
    <lineage>
        <taxon>Eukaryota</taxon>
        <taxon>Viridiplantae</taxon>
        <taxon>Streptophyta</taxon>
        <taxon>Embryophyta</taxon>
        <taxon>Tracheophyta</taxon>
        <taxon>Spermatophyta</taxon>
        <taxon>Magnoliopsida</taxon>
        <taxon>Liliopsida</taxon>
        <taxon>Poales</taxon>
        <taxon>Poaceae</taxon>
        <taxon>BOP clade</taxon>
        <taxon>Pooideae</taxon>
        <taxon>Stipodae</taxon>
        <taxon>Brachypodieae</taxon>
        <taxon>Brachypodium</taxon>
    </lineage>
</organism>
<feature type="chain" id="PRO_5043129552" evidence="1">
    <location>
        <begin position="30"/>
        <end position="82"/>
    </location>
</feature>
<dbReference type="RefSeq" id="XP_010238372.1">
    <property type="nucleotide sequence ID" value="XM_010240070.3"/>
</dbReference>
<keyword evidence="4" id="KW-1185">Reference proteome</keyword>
<dbReference type="InterPro" id="IPR040273">
    <property type="entry name" value="PIP1"/>
</dbReference>
<name>A0A0Q3PNI4_BRADI</name>
<evidence type="ECO:0000313" key="2">
    <source>
        <dbReference type="EMBL" id="KQJ91033.1"/>
    </source>
</evidence>
<evidence type="ECO:0000313" key="3">
    <source>
        <dbReference type="EnsemblPlants" id="KQJ91033"/>
    </source>
</evidence>
<proteinExistence type="predicted"/>
<dbReference type="GeneID" id="104584706"/>
<dbReference type="EnsemblPlants" id="KQJ91033">
    <property type="protein sequence ID" value="KQJ91033"/>
    <property type="gene ID" value="BRADI_4g35214v3"/>
</dbReference>
<accession>A0A0Q3PNI4</accession>
<gene>
    <name evidence="3" type="primary">LOC104584706</name>
    <name evidence="2" type="ORF">BRADI_4g35214v3</name>
</gene>
<reference evidence="2 3" key="1">
    <citation type="journal article" date="2010" name="Nature">
        <title>Genome sequencing and analysis of the model grass Brachypodium distachyon.</title>
        <authorList>
            <consortium name="International Brachypodium Initiative"/>
        </authorList>
    </citation>
    <scope>NUCLEOTIDE SEQUENCE [LARGE SCALE GENOMIC DNA]</scope>
    <source>
        <strain evidence="2 3">Bd21</strain>
    </source>
</reference>
<keyword evidence="1" id="KW-0732">Signal</keyword>
<sequence>MASSSGKRAAIAGMLVVVLLVAGAGLAGAARPMPAAERSSSGGEAYLAVYPAAVAVAEEARKTVDMLLQRLPAGPSPKGPGH</sequence>
<dbReference type="GO" id="GO:0006952">
    <property type="term" value="P:defense response"/>
    <property type="evidence" value="ECO:0007669"/>
    <property type="project" value="InterPro"/>
</dbReference>
<dbReference type="EMBL" id="CM000883">
    <property type="protein sequence ID" value="KQJ91033.1"/>
    <property type="molecule type" value="Genomic_DNA"/>
</dbReference>
<dbReference type="KEGG" id="bdi:104584706"/>
<evidence type="ECO:0000313" key="4">
    <source>
        <dbReference type="Proteomes" id="UP000008810"/>
    </source>
</evidence>
<dbReference type="AlphaFoldDB" id="A0A0Q3PNI4"/>
<dbReference type="PANTHER" id="PTHR37245">
    <property type="entry name" value="PAMP-INDUCED SECRETED PEPTIDE 1"/>
    <property type="match status" value="1"/>
</dbReference>
<protein>
    <submittedName>
        <fullName evidence="2 3">Uncharacterized protein</fullName>
    </submittedName>
</protein>
<feature type="signal peptide" evidence="1">
    <location>
        <begin position="1"/>
        <end position="29"/>
    </location>
</feature>
<dbReference type="Proteomes" id="UP000008810">
    <property type="component" value="Chromosome 4"/>
</dbReference>
<reference evidence="3" key="3">
    <citation type="submission" date="2018-08" db="UniProtKB">
        <authorList>
            <consortium name="EnsemblPlants"/>
        </authorList>
    </citation>
    <scope>IDENTIFICATION</scope>
    <source>
        <strain evidence="3">cv. Bd21</strain>
    </source>
</reference>
<dbReference type="PANTHER" id="PTHR37245:SF4">
    <property type="entry name" value="PAMP-INDUCED SECRETED PEPTIDE 1"/>
    <property type="match status" value="1"/>
</dbReference>
<reference evidence="2" key="2">
    <citation type="submission" date="2017-06" db="EMBL/GenBank/DDBJ databases">
        <title>WGS assembly of Brachypodium distachyon.</title>
        <authorList>
            <consortium name="The International Brachypodium Initiative"/>
            <person name="Lucas S."/>
            <person name="Harmon-Smith M."/>
            <person name="Lail K."/>
            <person name="Tice H."/>
            <person name="Grimwood J."/>
            <person name="Bruce D."/>
            <person name="Barry K."/>
            <person name="Shu S."/>
            <person name="Lindquist E."/>
            <person name="Wang M."/>
            <person name="Pitluck S."/>
            <person name="Vogel J.P."/>
            <person name="Garvin D.F."/>
            <person name="Mockler T.C."/>
            <person name="Schmutz J."/>
            <person name="Rokhsar D."/>
            <person name="Bevan M.W."/>
        </authorList>
    </citation>
    <scope>NUCLEOTIDE SEQUENCE</scope>
    <source>
        <strain evidence="2">Bd21</strain>
    </source>
</reference>